<dbReference type="PROSITE" id="PS51257">
    <property type="entry name" value="PROKAR_LIPOPROTEIN"/>
    <property type="match status" value="1"/>
</dbReference>
<dbReference type="AlphaFoldDB" id="A0A9Q5HX16"/>
<dbReference type="OrthoDB" id="3242705at2759"/>
<keyword evidence="5 6" id="KW-1015">Disulfide bond</keyword>
<protein>
    <recommendedName>
        <fullName evidence="6">Hydrophobin</fullName>
    </recommendedName>
</protein>
<dbReference type="Pfam" id="PF01185">
    <property type="entry name" value="Hydrophobin"/>
    <property type="match status" value="1"/>
</dbReference>
<evidence type="ECO:0000256" key="3">
    <source>
        <dbReference type="ARBA" id="ARBA00022512"/>
    </source>
</evidence>
<dbReference type="CDD" id="cd23507">
    <property type="entry name" value="hydrophobin_I"/>
    <property type="match status" value="1"/>
</dbReference>
<gene>
    <name evidence="7" type="ORF">A7U60_g5301</name>
</gene>
<dbReference type="InterPro" id="IPR001338">
    <property type="entry name" value="Class_I_Hydrophobin"/>
</dbReference>
<dbReference type="EMBL" id="LNZH02000190">
    <property type="protein sequence ID" value="OCB87596.1"/>
    <property type="molecule type" value="Genomic_DNA"/>
</dbReference>
<keyword evidence="3 6" id="KW-0134">Cell wall</keyword>
<name>A0A9Q5HX16_SANBA</name>
<dbReference type="GO" id="GO:0009277">
    <property type="term" value="C:fungal-type cell wall"/>
    <property type="evidence" value="ECO:0007669"/>
    <property type="project" value="InterPro"/>
</dbReference>
<reference evidence="7" key="1">
    <citation type="submission" date="2016-06" db="EMBL/GenBank/DDBJ databases">
        <title>Draft Genome sequence of the fungus Inonotus baumii.</title>
        <authorList>
            <person name="Zhu H."/>
            <person name="Lin W."/>
        </authorList>
    </citation>
    <scope>NUCLEOTIDE SEQUENCE</scope>
    <source>
        <strain evidence="7">821</strain>
    </source>
</reference>
<dbReference type="Proteomes" id="UP000757232">
    <property type="component" value="Unassembled WGS sequence"/>
</dbReference>
<evidence type="ECO:0000313" key="8">
    <source>
        <dbReference type="Proteomes" id="UP000757232"/>
    </source>
</evidence>
<organism evidence="7 8">
    <name type="scientific">Sanghuangporus baumii</name>
    <name type="common">Phellinus baumii</name>
    <dbReference type="NCBI Taxonomy" id="108892"/>
    <lineage>
        <taxon>Eukaryota</taxon>
        <taxon>Fungi</taxon>
        <taxon>Dikarya</taxon>
        <taxon>Basidiomycota</taxon>
        <taxon>Agaricomycotina</taxon>
        <taxon>Agaricomycetes</taxon>
        <taxon>Hymenochaetales</taxon>
        <taxon>Hymenochaetaceae</taxon>
        <taxon>Sanghuangporus</taxon>
    </lineage>
</organism>
<evidence type="ECO:0000256" key="1">
    <source>
        <dbReference type="ARBA" id="ARBA00004191"/>
    </source>
</evidence>
<feature type="signal peptide" evidence="6">
    <location>
        <begin position="1"/>
        <end position="21"/>
    </location>
</feature>
<dbReference type="SMART" id="SM00075">
    <property type="entry name" value="HYDRO"/>
    <property type="match status" value="1"/>
</dbReference>
<accession>A0A9Q5HX16</accession>
<comment type="caution">
    <text evidence="7">The sequence shown here is derived from an EMBL/GenBank/DDBJ whole genome shotgun (WGS) entry which is preliminary data.</text>
</comment>
<proteinExistence type="inferred from homology"/>
<keyword evidence="4 6" id="KW-0964">Secreted</keyword>
<evidence type="ECO:0000256" key="4">
    <source>
        <dbReference type="ARBA" id="ARBA00022525"/>
    </source>
</evidence>
<sequence length="115" mass="11033">MFALSFKVATTILAIASAAVAVAIPAPVPGSGSCSTGQMQCCDSISPNNSTDDQSLTGLIAAGLQGTSVPIGVNCIPISAIGLGSAGTCSSQAACCDDVTSGLVGLNCSPVNVGL</sequence>
<evidence type="ECO:0000256" key="5">
    <source>
        <dbReference type="ARBA" id="ARBA00023157"/>
    </source>
</evidence>
<comment type="similarity">
    <text evidence="2 6">Belongs to the fungal hydrophobin family.</text>
</comment>
<evidence type="ECO:0000256" key="6">
    <source>
        <dbReference type="RuleBase" id="RU365009"/>
    </source>
</evidence>
<evidence type="ECO:0000256" key="2">
    <source>
        <dbReference type="ARBA" id="ARBA00010446"/>
    </source>
</evidence>
<keyword evidence="6" id="KW-0732">Signal</keyword>
<dbReference type="GO" id="GO:0005199">
    <property type="term" value="F:structural constituent of cell wall"/>
    <property type="evidence" value="ECO:0007669"/>
    <property type="project" value="InterPro"/>
</dbReference>
<keyword evidence="8" id="KW-1185">Reference proteome</keyword>
<comment type="subcellular location">
    <subcellularLocation>
        <location evidence="1 6">Secreted</location>
        <location evidence="1 6">Cell wall</location>
    </subcellularLocation>
</comment>
<evidence type="ECO:0000313" key="7">
    <source>
        <dbReference type="EMBL" id="OCB87596.1"/>
    </source>
</evidence>
<feature type="chain" id="PRO_5040535977" description="Hydrophobin" evidence="6">
    <location>
        <begin position="22"/>
        <end position="115"/>
    </location>
</feature>